<feature type="transmembrane region" description="Helical" evidence="1">
    <location>
        <begin position="24"/>
        <end position="45"/>
    </location>
</feature>
<organism evidence="2 3">
    <name type="scientific">Hasllibacter halocynthiae</name>
    <dbReference type="NCBI Taxonomy" id="595589"/>
    <lineage>
        <taxon>Bacteria</taxon>
        <taxon>Pseudomonadati</taxon>
        <taxon>Pseudomonadota</taxon>
        <taxon>Alphaproteobacteria</taxon>
        <taxon>Rhodobacterales</taxon>
        <taxon>Roseobacteraceae</taxon>
        <taxon>Hasllibacter</taxon>
    </lineage>
</organism>
<gene>
    <name evidence="2" type="ORF">BCF33_0239</name>
</gene>
<feature type="transmembrane region" description="Helical" evidence="1">
    <location>
        <begin position="115"/>
        <end position="134"/>
    </location>
</feature>
<keyword evidence="3" id="KW-1185">Reference proteome</keyword>
<dbReference type="Proteomes" id="UP000238801">
    <property type="component" value="Unassembled WGS sequence"/>
</dbReference>
<evidence type="ECO:0000313" key="2">
    <source>
        <dbReference type="EMBL" id="PRY94645.1"/>
    </source>
</evidence>
<feature type="transmembrane region" description="Helical" evidence="1">
    <location>
        <begin position="146"/>
        <end position="164"/>
    </location>
</feature>
<feature type="transmembrane region" description="Helical" evidence="1">
    <location>
        <begin position="51"/>
        <end position="71"/>
    </location>
</feature>
<feature type="transmembrane region" description="Helical" evidence="1">
    <location>
        <begin position="170"/>
        <end position="186"/>
    </location>
</feature>
<accession>A0A2T0X6X5</accession>
<feature type="transmembrane region" description="Helical" evidence="1">
    <location>
        <begin position="78"/>
        <end position="95"/>
    </location>
</feature>
<feature type="transmembrane region" description="Helical" evidence="1">
    <location>
        <begin position="239"/>
        <end position="257"/>
    </location>
</feature>
<dbReference type="OrthoDB" id="1550598at2"/>
<dbReference type="InterPro" id="IPR008535">
    <property type="entry name" value="DUF817"/>
</dbReference>
<reference evidence="2 3" key="1">
    <citation type="submission" date="2018-03" db="EMBL/GenBank/DDBJ databases">
        <title>Genomic Encyclopedia of Archaeal and Bacterial Type Strains, Phase II (KMG-II): from individual species to whole genera.</title>
        <authorList>
            <person name="Goeker M."/>
        </authorList>
    </citation>
    <scope>NUCLEOTIDE SEQUENCE [LARGE SCALE GENOMIC DNA]</scope>
    <source>
        <strain evidence="2 3">DSM 29318</strain>
    </source>
</reference>
<dbReference type="Pfam" id="PF05675">
    <property type="entry name" value="DUF817"/>
    <property type="match status" value="1"/>
</dbReference>
<evidence type="ECO:0000313" key="3">
    <source>
        <dbReference type="Proteomes" id="UP000238801"/>
    </source>
</evidence>
<keyword evidence="1" id="KW-1133">Transmembrane helix</keyword>
<keyword evidence="1" id="KW-0812">Transmembrane</keyword>
<dbReference type="AlphaFoldDB" id="A0A2T0X6X5"/>
<dbReference type="RefSeq" id="WP_106159124.1">
    <property type="nucleotide sequence ID" value="NZ_PVTT01000001.1"/>
</dbReference>
<keyword evidence="1" id="KW-0472">Membrane</keyword>
<feature type="transmembrane region" description="Helical" evidence="1">
    <location>
        <begin position="195"/>
        <end position="213"/>
    </location>
</feature>
<name>A0A2T0X6X5_9RHOB</name>
<evidence type="ECO:0000256" key="1">
    <source>
        <dbReference type="SAM" id="Phobius"/>
    </source>
</evidence>
<dbReference type="PIRSF" id="PIRSF009141">
    <property type="entry name" value="UCP009141"/>
    <property type="match status" value="1"/>
</dbReference>
<proteinExistence type="predicted"/>
<dbReference type="EMBL" id="PVTT01000001">
    <property type="protein sequence ID" value="PRY94645.1"/>
    <property type="molecule type" value="Genomic_DNA"/>
</dbReference>
<sequence>MNRAQPSRTAPGILSGWLSLPARLVRAGLFGALLLLAIVLTAAVWQPHWPLARYDFLVLYALAVQVGMLALRLETPREALVIVLFHLTGTAMEWFKVSAGSWSYPEAGTLGAFGVPLFTGFMYASVGSFIARALRLFDMRIAPYPPHWAAFALGGAIYVNFWAHHFVPDARWALMALTLVLFWRARVRMTLHRRVVVRLPVAALAAALLLWGAENAGTLSGTWAYAGQDRWDLVAVSKFGSWYLLLYVAWVTVTIVYRDRIHREG</sequence>
<comment type="caution">
    <text evidence="2">The sequence shown here is derived from an EMBL/GenBank/DDBJ whole genome shotgun (WGS) entry which is preliminary data.</text>
</comment>
<protein>
    <submittedName>
        <fullName evidence="2">Uncharacterized membrane protein YoaT (DUF817 family)</fullName>
    </submittedName>
</protein>